<dbReference type="InterPro" id="IPR058840">
    <property type="entry name" value="AAA_SelU"/>
</dbReference>
<dbReference type="NCBIfam" id="NF008751">
    <property type="entry name" value="PRK11784.1-3"/>
    <property type="match status" value="1"/>
</dbReference>
<dbReference type="Pfam" id="PF26341">
    <property type="entry name" value="AAA_SelU"/>
    <property type="match status" value="1"/>
</dbReference>
<dbReference type="Proteomes" id="UP001447842">
    <property type="component" value="Chromosome"/>
</dbReference>
<dbReference type="InterPro" id="IPR036873">
    <property type="entry name" value="Rhodanese-like_dom_sf"/>
</dbReference>
<keyword evidence="1" id="KW-0711">Selenium</keyword>
<name>A0ABZ3H9D1_9BACT</name>
<dbReference type="InterPro" id="IPR017582">
    <property type="entry name" value="SelU"/>
</dbReference>
<accession>A0ABZ3H9D1</accession>
<evidence type="ECO:0000256" key="1">
    <source>
        <dbReference type="ARBA" id="ARBA00023266"/>
    </source>
</evidence>
<dbReference type="PANTHER" id="PTHR30401:SF0">
    <property type="entry name" value="TRNA 2-SELENOURIDINE SYNTHASE"/>
    <property type="match status" value="1"/>
</dbReference>
<evidence type="ECO:0000259" key="2">
    <source>
        <dbReference type="PROSITE" id="PS50206"/>
    </source>
</evidence>
<organism evidence="3 4">
    <name type="scientific">Sulfurimonas diazotrophicus</name>
    <dbReference type="NCBI Taxonomy" id="3131939"/>
    <lineage>
        <taxon>Bacteria</taxon>
        <taxon>Pseudomonadati</taxon>
        <taxon>Campylobacterota</taxon>
        <taxon>Epsilonproteobacteria</taxon>
        <taxon>Campylobacterales</taxon>
        <taxon>Sulfurimonadaceae</taxon>
        <taxon>Sulfurimonas</taxon>
    </lineage>
</organism>
<dbReference type="HAMAP" id="MF_01622">
    <property type="entry name" value="tRNA_sel_U_synth"/>
    <property type="match status" value="1"/>
</dbReference>
<proteinExistence type="inferred from homology"/>
<protein>
    <submittedName>
        <fullName evidence="3">tRNA 2-selenouridine(34) synthase MnmH</fullName>
        <ecNumber evidence="3">2.5.1.-</ecNumber>
    </submittedName>
</protein>
<dbReference type="NCBIfam" id="NF008750">
    <property type="entry name" value="PRK11784.1-2"/>
    <property type="match status" value="1"/>
</dbReference>
<sequence length="383" mass="44121">MSFDLPIGSLDEIEAIKRKNLPLTDAFRSIVLENRPLIDVRAPVEFEKGAFPGAVNLPLMTDEERRLIGIRYKEAGNAEAVALGKQLVGPHKQERVRAWADFINTHPDTWLYCFRGGQRSQIAQAWLEEAGIALPRLKGGYKAFRHFLMEESERISGEADTLIISGRTGTGKTLLIHRMENAVDLEALANHRGSSFGRHITPQPAQIDFEDRLAYALIRHEAAQHHHLVIEHESHNVGRLYIPKPVYDNFLEGGLIILTATMEERVDITFDEYVAHAMDEYRIMFPEQPERHWFDDANAGIDRIRRRLGDERFRQIKQLFAGAFAEQLRSGETEQHKPWIRMLLRDYYDPMYDYQIAKSPIPVLFRGNAGEVIDYVRSREDRH</sequence>
<dbReference type="EC" id="2.5.1.-" evidence="3"/>
<dbReference type="PROSITE" id="PS50206">
    <property type="entry name" value="RHODANESE_3"/>
    <property type="match status" value="1"/>
</dbReference>
<gene>
    <name evidence="3" type="primary">mnmH</name>
    <name evidence="3" type="ORF">WCY31_00130</name>
</gene>
<evidence type="ECO:0000313" key="4">
    <source>
        <dbReference type="Proteomes" id="UP001447842"/>
    </source>
</evidence>
<reference evidence="3 4" key="1">
    <citation type="submission" date="2024-03" db="EMBL/GenBank/DDBJ databases">
        <title>Sulfurimonas sp. HSL3-1.</title>
        <authorList>
            <person name="Wang S."/>
        </authorList>
    </citation>
    <scope>NUCLEOTIDE SEQUENCE [LARGE SCALE GENOMIC DNA]</scope>
    <source>
        <strain evidence="3 4">HSL3-1</strain>
    </source>
</reference>
<dbReference type="EMBL" id="CP147920">
    <property type="protein sequence ID" value="XAU15125.1"/>
    <property type="molecule type" value="Genomic_DNA"/>
</dbReference>
<dbReference type="GO" id="GO:0016740">
    <property type="term" value="F:transferase activity"/>
    <property type="evidence" value="ECO:0007669"/>
    <property type="project" value="UniProtKB-KW"/>
</dbReference>
<dbReference type="InterPro" id="IPR001763">
    <property type="entry name" value="Rhodanese-like_dom"/>
</dbReference>
<keyword evidence="3" id="KW-0808">Transferase</keyword>
<dbReference type="PANTHER" id="PTHR30401">
    <property type="entry name" value="TRNA 2-SELENOURIDINE SYNTHASE"/>
    <property type="match status" value="1"/>
</dbReference>
<keyword evidence="4" id="KW-1185">Reference proteome</keyword>
<dbReference type="SMART" id="SM00450">
    <property type="entry name" value="RHOD"/>
    <property type="match status" value="1"/>
</dbReference>
<feature type="domain" description="Rhodanese" evidence="2">
    <location>
        <begin position="31"/>
        <end position="153"/>
    </location>
</feature>
<evidence type="ECO:0000313" key="3">
    <source>
        <dbReference type="EMBL" id="XAU15125.1"/>
    </source>
</evidence>
<dbReference type="Gene3D" id="3.40.250.10">
    <property type="entry name" value="Rhodanese-like domain"/>
    <property type="match status" value="1"/>
</dbReference>
<dbReference type="NCBIfam" id="TIGR03167">
    <property type="entry name" value="tRNA_sel_U_synt"/>
    <property type="match status" value="1"/>
</dbReference>
<dbReference type="RefSeq" id="WP_345972713.1">
    <property type="nucleotide sequence ID" value="NZ_CP147920.1"/>
</dbReference>
<dbReference type="SUPFAM" id="SSF52821">
    <property type="entry name" value="Rhodanese/Cell cycle control phosphatase"/>
    <property type="match status" value="1"/>
</dbReference>
<dbReference type="Pfam" id="PF00581">
    <property type="entry name" value="Rhodanese"/>
    <property type="match status" value="1"/>
</dbReference>